<feature type="transmembrane region" description="Helical" evidence="10">
    <location>
        <begin position="385"/>
        <end position="406"/>
    </location>
</feature>
<evidence type="ECO:0000256" key="5">
    <source>
        <dbReference type="ARBA" id="ARBA00022692"/>
    </source>
</evidence>
<keyword evidence="7 10" id="KW-1133">Transmembrane helix</keyword>
<evidence type="ECO:0000256" key="8">
    <source>
        <dbReference type="ARBA" id="ARBA00023136"/>
    </source>
</evidence>
<dbReference type="NCBIfam" id="TIGR03810">
    <property type="entry name" value="arg_ornith_anti"/>
    <property type="match status" value="1"/>
</dbReference>
<evidence type="ECO:0000313" key="11">
    <source>
        <dbReference type="EMBL" id="KRK75758.1"/>
    </source>
</evidence>
<dbReference type="GO" id="GO:0005886">
    <property type="term" value="C:plasma membrane"/>
    <property type="evidence" value="ECO:0007669"/>
    <property type="project" value="UniProtKB-SubCell"/>
</dbReference>
<evidence type="ECO:0000313" key="12">
    <source>
        <dbReference type="Proteomes" id="UP000051162"/>
    </source>
</evidence>
<feature type="transmembrane region" description="Helical" evidence="10">
    <location>
        <begin position="442"/>
        <end position="459"/>
    </location>
</feature>
<dbReference type="InterPro" id="IPR002293">
    <property type="entry name" value="AA/rel_permease1"/>
</dbReference>
<evidence type="ECO:0000256" key="10">
    <source>
        <dbReference type="SAM" id="Phobius"/>
    </source>
</evidence>
<dbReference type="PATRIC" id="fig|1423773.3.peg.1839"/>
<dbReference type="InterPro" id="IPR022461">
    <property type="entry name" value="Arg/Orn_antiprt_ArcD"/>
</dbReference>
<dbReference type="GO" id="GO:1903826">
    <property type="term" value="P:L-arginine transmembrane transport"/>
    <property type="evidence" value="ECO:0007669"/>
    <property type="project" value="InterPro"/>
</dbReference>
<dbReference type="NCBIfam" id="TIGR00905">
    <property type="entry name" value="2A0302"/>
    <property type="match status" value="1"/>
</dbReference>
<dbReference type="Gene3D" id="1.20.1740.10">
    <property type="entry name" value="Amino acid/polyamine transporter I"/>
    <property type="match status" value="1"/>
</dbReference>
<dbReference type="PANTHER" id="PTHR42770:SF4">
    <property type="entry name" value="ARGININE_ORNITHINE ANTIPORTER-RELATED"/>
    <property type="match status" value="1"/>
</dbReference>
<gene>
    <name evidence="11" type="ORF">FD30_GL001794</name>
</gene>
<feature type="transmembrane region" description="Helical" evidence="10">
    <location>
        <begin position="232"/>
        <end position="250"/>
    </location>
</feature>
<feature type="transmembrane region" description="Helical" evidence="10">
    <location>
        <begin position="63"/>
        <end position="84"/>
    </location>
</feature>
<evidence type="ECO:0000256" key="7">
    <source>
        <dbReference type="ARBA" id="ARBA00022989"/>
    </source>
</evidence>
<dbReference type="Proteomes" id="UP000051162">
    <property type="component" value="Unassembled WGS sequence"/>
</dbReference>
<dbReference type="EMBL" id="AZDT01000030">
    <property type="protein sequence ID" value="KRK75758.1"/>
    <property type="molecule type" value="Genomic_DNA"/>
</dbReference>
<feature type="transmembrane region" description="Helical" evidence="10">
    <location>
        <begin position="262"/>
        <end position="284"/>
    </location>
</feature>
<comment type="caution">
    <text evidence="11">The sequence shown here is derived from an EMBL/GenBank/DDBJ whole genome shotgun (WGS) entry which is preliminary data.</text>
</comment>
<evidence type="ECO:0000256" key="3">
    <source>
        <dbReference type="ARBA" id="ARBA00022448"/>
    </source>
</evidence>
<evidence type="ECO:0000256" key="2">
    <source>
        <dbReference type="ARBA" id="ARBA00008220"/>
    </source>
</evidence>
<dbReference type="PIRSF" id="PIRSF006060">
    <property type="entry name" value="AA_transporter"/>
    <property type="match status" value="1"/>
</dbReference>
<dbReference type="STRING" id="1423773.FD30_GL001794"/>
<keyword evidence="8 10" id="KW-0472">Membrane</keyword>
<dbReference type="GO" id="GO:0043858">
    <property type="term" value="F:arginine:ornithine antiporter activity"/>
    <property type="evidence" value="ECO:0007669"/>
    <property type="project" value="UniProtKB-UniRule"/>
</dbReference>
<keyword evidence="12" id="KW-1185">Reference proteome</keyword>
<feature type="transmembrane region" description="Helical" evidence="10">
    <location>
        <begin position="304"/>
        <end position="326"/>
    </location>
</feature>
<name>A0A0R1JWY6_9LACO</name>
<keyword evidence="5 10" id="KW-0812">Transmembrane</keyword>
<reference evidence="11 12" key="1">
    <citation type="journal article" date="2015" name="Genome Announc.">
        <title>Expanding the biotechnology potential of lactobacilli through comparative genomics of 213 strains and associated genera.</title>
        <authorList>
            <person name="Sun Z."/>
            <person name="Harris H.M."/>
            <person name="McCann A."/>
            <person name="Guo C."/>
            <person name="Argimon S."/>
            <person name="Zhang W."/>
            <person name="Yang X."/>
            <person name="Jeffery I.B."/>
            <person name="Cooney J.C."/>
            <person name="Kagawa T.F."/>
            <person name="Liu W."/>
            <person name="Song Y."/>
            <person name="Salvetti E."/>
            <person name="Wrobel A."/>
            <person name="Rasinkangas P."/>
            <person name="Parkhill J."/>
            <person name="Rea M.C."/>
            <person name="O'Sullivan O."/>
            <person name="Ritari J."/>
            <person name="Douillard F.P."/>
            <person name="Paul Ross R."/>
            <person name="Yang R."/>
            <person name="Briner A.E."/>
            <person name="Felis G.E."/>
            <person name="de Vos W.M."/>
            <person name="Barrangou R."/>
            <person name="Klaenhammer T.R."/>
            <person name="Caufield P.W."/>
            <person name="Cui Y."/>
            <person name="Zhang H."/>
            <person name="O'Toole P.W."/>
        </authorList>
    </citation>
    <scope>NUCLEOTIDE SEQUENCE [LARGE SCALE GENOMIC DNA]</scope>
    <source>
        <strain evidence="11 12">DSM 19117</strain>
    </source>
</reference>
<dbReference type="PANTHER" id="PTHR42770">
    <property type="entry name" value="AMINO ACID TRANSPORTER-RELATED"/>
    <property type="match status" value="1"/>
</dbReference>
<sequence length="515" mass="56468">MADPSYYIFPYSIILLNPVRGKGDVTMEESKGKLNLLELIALVVGSIVGGGVFNLMHDMSANAGAGAIIIGWIITAFGMIMLALTFQNLTMKRPDLDAGVYSYAEAGFGKYMGFNSAWGYWASAWLGNVGYATLLMSAVAYFFPIFGDGQNIWSIVAASFILWGCHFMILRGVESASFVNTIITIAKLIPIFIFLVTMIIAFKLGVFTHGFWFTPSGSFQFADVMKQVQSTMLVTVWVFIGIEGAVVFSGRAKKREDVGRATVLGIITVILIYMLITLLSLGVMRRGGLANLGQPAMAYLLQSVVGKWGAVLVNAGLIISVVGAWLSWTMFAGQLPYEAAKEGSFPKFFAKENKNGAPVNSLLFTNICVEIFMFSYLITASAYNFFYSVASAAILIPYMFSAFYQLKFSKNESLDTPGRSWNITVGVISSIYALWLLYAANLGFIMLMSLLFALGIPVFMQLQKKDNHAEKVFTSGERIVAIVIGVLAIITIIELFRLGMNDFLGLTWGDFGKLF</sequence>
<feature type="transmembrane region" description="Helical" evidence="10">
    <location>
        <begin position="191"/>
        <end position="212"/>
    </location>
</feature>
<protein>
    <recommendedName>
        <fullName evidence="9">Arginine-ornithine antiporter</fullName>
    </recommendedName>
</protein>
<dbReference type="Pfam" id="PF13520">
    <property type="entry name" value="AA_permease_2"/>
    <property type="match status" value="1"/>
</dbReference>
<keyword evidence="6" id="KW-0029">Amino-acid transport</keyword>
<proteinExistence type="inferred from homology"/>
<dbReference type="GO" id="GO:0006527">
    <property type="term" value="P:L-arginine catabolic process"/>
    <property type="evidence" value="ECO:0007669"/>
    <property type="project" value="UniProtKB-UniRule"/>
</dbReference>
<feature type="transmembrane region" description="Helical" evidence="10">
    <location>
        <begin position="36"/>
        <end position="57"/>
    </location>
</feature>
<feature type="transmembrane region" description="Helical" evidence="10">
    <location>
        <begin position="152"/>
        <end position="170"/>
    </location>
</feature>
<accession>A0A0R1JWY6</accession>
<dbReference type="InterPro" id="IPR004754">
    <property type="entry name" value="Amino_acid_antiprt"/>
</dbReference>
<evidence type="ECO:0000256" key="9">
    <source>
        <dbReference type="NCBIfam" id="TIGR03810"/>
    </source>
</evidence>
<dbReference type="InterPro" id="IPR050367">
    <property type="entry name" value="APC_superfamily"/>
</dbReference>
<feature type="transmembrane region" description="Helical" evidence="10">
    <location>
        <begin position="120"/>
        <end position="146"/>
    </location>
</feature>
<dbReference type="AlphaFoldDB" id="A0A0R1JWY6"/>
<keyword evidence="3" id="KW-0813">Transport</keyword>
<feature type="transmembrane region" description="Helical" evidence="10">
    <location>
        <begin position="479"/>
        <end position="500"/>
    </location>
</feature>
<comment type="similarity">
    <text evidence="2">Belongs to the amino acid-polyamine-organocation (APC) superfamily. Basic amino acid/polyamine antiporter (APA) (TC 2.A.3.2) family.</text>
</comment>
<comment type="subcellular location">
    <subcellularLocation>
        <location evidence="1">Cell membrane</location>
        <topology evidence="1">Multi-pass membrane protein</topology>
    </subcellularLocation>
</comment>
<evidence type="ECO:0000256" key="4">
    <source>
        <dbReference type="ARBA" id="ARBA00022475"/>
    </source>
</evidence>
<keyword evidence="4" id="KW-1003">Cell membrane</keyword>
<organism evidence="11 12">
    <name type="scientific">Levilactobacillus namurensis DSM 19117</name>
    <dbReference type="NCBI Taxonomy" id="1423773"/>
    <lineage>
        <taxon>Bacteria</taxon>
        <taxon>Bacillati</taxon>
        <taxon>Bacillota</taxon>
        <taxon>Bacilli</taxon>
        <taxon>Lactobacillales</taxon>
        <taxon>Lactobacillaceae</taxon>
        <taxon>Levilactobacillus</taxon>
    </lineage>
</organism>
<evidence type="ECO:0000256" key="1">
    <source>
        <dbReference type="ARBA" id="ARBA00004651"/>
    </source>
</evidence>
<evidence type="ECO:0000256" key="6">
    <source>
        <dbReference type="ARBA" id="ARBA00022970"/>
    </source>
</evidence>